<accession>A0A431VY09</accession>
<dbReference type="AlphaFoldDB" id="A0A431VY09"/>
<dbReference type="OrthoDB" id="2802083at2"/>
<evidence type="ECO:0000313" key="1">
    <source>
        <dbReference type="EMBL" id="RTR28110.1"/>
    </source>
</evidence>
<keyword evidence="2" id="KW-1185">Reference proteome</keyword>
<gene>
    <name evidence="1" type="ORF">EKG37_17555</name>
</gene>
<dbReference type="RefSeq" id="WP_126410114.1">
    <property type="nucleotide sequence ID" value="NZ_RXNT01000016.1"/>
</dbReference>
<evidence type="ECO:0000313" key="2">
    <source>
        <dbReference type="Proteomes" id="UP000271374"/>
    </source>
</evidence>
<name>A0A431VY09_9BACI</name>
<comment type="caution">
    <text evidence="1">The sequence shown here is derived from an EMBL/GenBank/DDBJ whole genome shotgun (WGS) entry which is preliminary data.</text>
</comment>
<proteinExistence type="predicted"/>
<reference evidence="1 2" key="1">
    <citation type="submission" date="2018-12" db="EMBL/GenBank/DDBJ databases">
        <title>Bacillus yapensis draft genome sequence.</title>
        <authorList>
            <person name="Yu L."/>
            <person name="Xu X."/>
            <person name="Tang X."/>
        </authorList>
    </citation>
    <scope>NUCLEOTIDE SEQUENCE [LARGE SCALE GENOMIC DNA]</scope>
    <source>
        <strain evidence="1 2">XXST-01</strain>
    </source>
</reference>
<dbReference type="Proteomes" id="UP000271374">
    <property type="component" value="Unassembled WGS sequence"/>
</dbReference>
<dbReference type="EMBL" id="RXNT01000016">
    <property type="protein sequence ID" value="RTR28110.1"/>
    <property type="molecule type" value="Genomic_DNA"/>
</dbReference>
<sequence length="388" mass="45707">MKRRKKRQEIKIYGFPFPQQLLDDLEAYQTKHNVLFPASAYAALLCVLKQIHKEKTKIGEVHEFKIAEYSQELDIPYSTLYTGLKFLEMHGFVYESINTSGKSVIKLHNYSIYHGANAEKFNYFTIPHSLFTTNIMQQLVRTANARVFELFFLLMNQFRNGIANVTDMGKVEEVVYSRTMSTLKKDLGKRSKGVRDAISLLEPLFNITYVGLTYRKEQKWITKIEFSLKPHTVIENTDAFDVHPLMNELQGETEVFFDENGISYKPRDLFDIMVSFKYEVIEVLKYVSKDDGEYRDFSERDAHIQSFYYRCLGWFNDHINKMKYQKQKFHFSKSIGGYFRTIFRNHIQNFIEKNISSDVIIEANWKEYVETGKVPVIMKRLPNFNTAK</sequence>
<organism evidence="1 2">
    <name type="scientific">Bacillus yapensis</name>
    <dbReference type="NCBI Taxonomy" id="2492960"/>
    <lineage>
        <taxon>Bacteria</taxon>
        <taxon>Bacillati</taxon>
        <taxon>Bacillota</taxon>
        <taxon>Bacilli</taxon>
        <taxon>Bacillales</taxon>
        <taxon>Bacillaceae</taxon>
        <taxon>Bacillus</taxon>
    </lineage>
</organism>
<protein>
    <submittedName>
        <fullName evidence="1">Uncharacterized protein</fullName>
    </submittedName>
</protein>